<dbReference type="Pfam" id="PF02321">
    <property type="entry name" value="OEP"/>
    <property type="match status" value="1"/>
</dbReference>
<dbReference type="Proteomes" id="UP001528673">
    <property type="component" value="Unassembled WGS sequence"/>
</dbReference>
<dbReference type="Gene3D" id="1.20.1600.10">
    <property type="entry name" value="Outer membrane efflux proteins (OEP)"/>
    <property type="match status" value="1"/>
</dbReference>
<evidence type="ECO:0000313" key="4">
    <source>
        <dbReference type="EMBL" id="MDD0840945.1"/>
    </source>
</evidence>
<organism evidence="4 5">
    <name type="scientific">Curvibacter cyanobacteriorum</name>
    <dbReference type="NCBI Taxonomy" id="3026422"/>
    <lineage>
        <taxon>Bacteria</taxon>
        <taxon>Pseudomonadati</taxon>
        <taxon>Pseudomonadota</taxon>
        <taxon>Betaproteobacteria</taxon>
        <taxon>Burkholderiales</taxon>
        <taxon>Comamonadaceae</taxon>
        <taxon>Curvibacter</taxon>
    </lineage>
</organism>
<keyword evidence="2" id="KW-0175">Coiled coil</keyword>
<dbReference type="InterPro" id="IPR003423">
    <property type="entry name" value="OMP_efflux"/>
</dbReference>
<name>A0ABT5N3Q0_9BURK</name>
<dbReference type="PANTHER" id="PTHR30203">
    <property type="entry name" value="OUTER MEMBRANE CATION EFFLUX PROTEIN"/>
    <property type="match status" value="1"/>
</dbReference>
<dbReference type="SUPFAM" id="SSF56954">
    <property type="entry name" value="Outer membrane efflux proteins (OEP)"/>
    <property type="match status" value="1"/>
</dbReference>
<sequence length="501" mass="54686">MSLPLPWVVAALPARTAPPRLARPWPSAQRLGLALLLGGSLVGCATGPTPATGSVAELVQQHGGPGTAQWPAPAPTPQAQAEAVASLLAQPLDPDTAVRLALLNNPSLQVALAGLDVSAAQRQQMALLPNPGLGLGRVREGGQIEIERLLRIDLWGLLSLPWRLQWQDRQLALARLQTAQEVLRLSAEVRRAWVRAVAAQHQLRYSQQVLDAAEAGAELGRQMVKAGNWSRLQQAREQRALQDSQVQVARARLQAQASREQLIRLLGLDDGRALQLPEQLPEPPAQLLPEADFEAQALRERLDVRLAQDDYQALASQLGYTRVTGYVSAFELGLGYNTITEAGQRDSKRSVEIEVPLPLFDQGQARVARAEAQMRQAQARVREVAVLARSEARSRWQDWQTAWTLSRQLETEVLPLRRQITDETLLRYNGMLSSVWELLAEARQNAHSVSTAIEARRDFWLADTDLRLALSGTANTGPSGLANPLNRAPSPAASAAPNPAH</sequence>
<gene>
    <name evidence="4" type="ORF">PSQ40_20380</name>
</gene>
<dbReference type="RefSeq" id="WP_273953725.1">
    <property type="nucleotide sequence ID" value="NZ_JAQSIP010000013.1"/>
</dbReference>
<reference evidence="4 5" key="1">
    <citation type="submission" date="2023-02" db="EMBL/GenBank/DDBJ databases">
        <title>Bacterial whole genomic sequence of Curvibacter sp. HBC61.</title>
        <authorList>
            <person name="Le V."/>
            <person name="Ko S.-R."/>
            <person name="Ahn C.-Y."/>
            <person name="Oh H.-M."/>
        </authorList>
    </citation>
    <scope>NUCLEOTIDE SEQUENCE [LARGE SCALE GENOMIC DNA]</scope>
    <source>
        <strain evidence="4 5">HBC61</strain>
    </source>
</reference>
<evidence type="ECO:0000256" key="3">
    <source>
        <dbReference type="SAM" id="MobiDB-lite"/>
    </source>
</evidence>
<evidence type="ECO:0000256" key="2">
    <source>
        <dbReference type="SAM" id="Coils"/>
    </source>
</evidence>
<dbReference type="EMBL" id="JAQSIP010000013">
    <property type="protein sequence ID" value="MDD0840945.1"/>
    <property type="molecule type" value="Genomic_DNA"/>
</dbReference>
<evidence type="ECO:0000313" key="5">
    <source>
        <dbReference type="Proteomes" id="UP001528673"/>
    </source>
</evidence>
<protein>
    <submittedName>
        <fullName evidence="4">TolC family protein</fullName>
    </submittedName>
</protein>
<dbReference type="InterPro" id="IPR010131">
    <property type="entry name" value="MdtP/NodT-like"/>
</dbReference>
<evidence type="ECO:0000256" key="1">
    <source>
        <dbReference type="ARBA" id="ARBA00007613"/>
    </source>
</evidence>
<dbReference type="PANTHER" id="PTHR30203:SF24">
    <property type="entry name" value="BLR4935 PROTEIN"/>
    <property type="match status" value="1"/>
</dbReference>
<proteinExistence type="inferred from homology"/>
<feature type="region of interest" description="Disordered" evidence="3">
    <location>
        <begin position="477"/>
        <end position="501"/>
    </location>
</feature>
<comment type="similarity">
    <text evidence="1">Belongs to the outer membrane factor (OMF) (TC 1.B.17) family.</text>
</comment>
<keyword evidence="5" id="KW-1185">Reference proteome</keyword>
<feature type="compositionally biased region" description="Low complexity" evidence="3">
    <location>
        <begin position="481"/>
        <end position="501"/>
    </location>
</feature>
<comment type="caution">
    <text evidence="4">The sequence shown here is derived from an EMBL/GenBank/DDBJ whole genome shotgun (WGS) entry which is preliminary data.</text>
</comment>
<feature type="coiled-coil region" evidence="2">
    <location>
        <begin position="360"/>
        <end position="387"/>
    </location>
</feature>
<accession>A0ABT5N3Q0</accession>